<feature type="repeat" description="RCC1" evidence="2">
    <location>
        <begin position="348"/>
        <end position="401"/>
    </location>
</feature>
<dbReference type="PANTHER" id="PTHR22872">
    <property type="entry name" value="BTK-BINDING PROTEIN-RELATED"/>
    <property type="match status" value="1"/>
</dbReference>
<dbReference type="InterPro" id="IPR009091">
    <property type="entry name" value="RCC1/BLIP-II"/>
</dbReference>
<dbReference type="SUPFAM" id="SSF48403">
    <property type="entry name" value="Ankyrin repeat"/>
    <property type="match status" value="1"/>
</dbReference>
<dbReference type="InterPro" id="IPR011333">
    <property type="entry name" value="SKP1/BTB/POZ_sf"/>
</dbReference>
<dbReference type="InterPro" id="IPR000408">
    <property type="entry name" value="Reg_chr_condens"/>
</dbReference>
<feature type="compositionally biased region" description="Polar residues" evidence="3">
    <location>
        <begin position="1422"/>
        <end position="1444"/>
    </location>
</feature>
<protein>
    <recommendedName>
        <fullName evidence="4">BTB domain-containing protein</fullName>
    </recommendedName>
</protein>
<dbReference type="Gene3D" id="3.30.710.10">
    <property type="entry name" value="Potassium Channel Kv1.1, Chain A"/>
    <property type="match status" value="2"/>
</dbReference>
<accession>A0A3A2ZEW3</accession>
<evidence type="ECO:0000313" key="5">
    <source>
        <dbReference type="EMBL" id="RJE21496.1"/>
    </source>
</evidence>
<dbReference type="STRING" id="2070753.A0A3A2ZEW3"/>
<dbReference type="Pfam" id="PF00651">
    <property type="entry name" value="BTB"/>
    <property type="match status" value="1"/>
</dbReference>
<keyword evidence="6" id="KW-1185">Reference proteome</keyword>
<reference evidence="6" key="1">
    <citation type="submission" date="2017-02" db="EMBL/GenBank/DDBJ databases">
        <authorList>
            <person name="Tafer H."/>
            <person name="Lopandic K."/>
        </authorList>
    </citation>
    <scope>NUCLEOTIDE SEQUENCE [LARGE SCALE GENOMIC DNA]</scope>
    <source>
        <strain evidence="6">CBS 366.77</strain>
    </source>
</reference>
<dbReference type="Proteomes" id="UP000266188">
    <property type="component" value="Unassembled WGS sequence"/>
</dbReference>
<evidence type="ECO:0000313" key="6">
    <source>
        <dbReference type="Proteomes" id="UP000266188"/>
    </source>
</evidence>
<feature type="compositionally biased region" description="Polar residues" evidence="3">
    <location>
        <begin position="1401"/>
        <end position="1413"/>
    </location>
</feature>
<dbReference type="SUPFAM" id="SSF50985">
    <property type="entry name" value="RCC1/BLIP-II"/>
    <property type="match status" value="1"/>
</dbReference>
<feature type="compositionally biased region" description="Low complexity" evidence="3">
    <location>
        <begin position="1457"/>
        <end position="1480"/>
    </location>
</feature>
<comment type="caution">
    <text evidence="5">The sequence shown here is derived from an EMBL/GenBank/DDBJ whole genome shotgun (WGS) entry which is preliminary data.</text>
</comment>
<evidence type="ECO:0000256" key="3">
    <source>
        <dbReference type="SAM" id="MobiDB-lite"/>
    </source>
</evidence>
<dbReference type="SMART" id="SM00225">
    <property type="entry name" value="BTB"/>
    <property type="match status" value="1"/>
</dbReference>
<feature type="region of interest" description="Disordered" evidence="3">
    <location>
        <begin position="1211"/>
        <end position="1493"/>
    </location>
</feature>
<feature type="region of interest" description="Disordered" evidence="3">
    <location>
        <begin position="211"/>
        <end position="243"/>
    </location>
</feature>
<feature type="repeat" description="RCC1" evidence="2">
    <location>
        <begin position="402"/>
        <end position="462"/>
    </location>
</feature>
<evidence type="ECO:0000259" key="4">
    <source>
        <dbReference type="PROSITE" id="PS50097"/>
    </source>
</evidence>
<feature type="compositionally biased region" description="Polar residues" evidence="3">
    <location>
        <begin position="1297"/>
        <end position="1318"/>
    </location>
</feature>
<dbReference type="SUPFAM" id="SSF54695">
    <property type="entry name" value="POZ domain"/>
    <property type="match status" value="1"/>
</dbReference>
<dbReference type="InterPro" id="IPR036770">
    <property type="entry name" value="Ankyrin_rpt-contain_sf"/>
</dbReference>
<feature type="region of interest" description="Disordered" evidence="3">
    <location>
        <begin position="1138"/>
        <end position="1194"/>
    </location>
</feature>
<feature type="region of interest" description="Disordered" evidence="3">
    <location>
        <begin position="1516"/>
        <end position="1627"/>
    </location>
</feature>
<evidence type="ECO:0000256" key="1">
    <source>
        <dbReference type="ARBA" id="ARBA00022737"/>
    </source>
</evidence>
<dbReference type="InterPro" id="IPR051625">
    <property type="entry name" value="Signaling_Regulatory_Domain"/>
</dbReference>
<feature type="compositionally biased region" description="Basic residues" evidence="3">
    <location>
        <begin position="1542"/>
        <end position="1558"/>
    </location>
</feature>
<dbReference type="Pfam" id="PF13540">
    <property type="entry name" value="RCC1_2"/>
    <property type="match status" value="1"/>
</dbReference>
<dbReference type="PROSITE" id="PS50097">
    <property type="entry name" value="BTB"/>
    <property type="match status" value="1"/>
</dbReference>
<dbReference type="OrthoDB" id="1893551at2759"/>
<dbReference type="PRINTS" id="PR00633">
    <property type="entry name" value="RCCNDNSATION"/>
</dbReference>
<feature type="domain" description="BTB" evidence="4">
    <location>
        <begin position="910"/>
        <end position="981"/>
    </location>
</feature>
<feature type="region of interest" description="Disordered" evidence="3">
    <location>
        <begin position="29"/>
        <end position="85"/>
    </location>
</feature>
<dbReference type="InterPro" id="IPR000210">
    <property type="entry name" value="BTB/POZ_dom"/>
</dbReference>
<feature type="compositionally biased region" description="Basic and acidic residues" evidence="3">
    <location>
        <begin position="1138"/>
        <end position="1147"/>
    </location>
</feature>
<dbReference type="EMBL" id="MVGC01000224">
    <property type="protein sequence ID" value="RJE21496.1"/>
    <property type="molecule type" value="Genomic_DNA"/>
</dbReference>
<dbReference type="CDD" id="cd18186">
    <property type="entry name" value="BTB_POZ_ZBTB_KLHL-like"/>
    <property type="match status" value="1"/>
</dbReference>
<name>A0A3A2ZEW3_9EURO</name>
<sequence length="1627" mass="179188">MSGKLWDYFLRDDTENFQRLLANASYTTGPAQRVSGSGPSNIKGGSPGTVTSSSQNLSSKNKKWGGTSPGSPVSYRGPPPRSGVSLTRAELNARDQLGRTLLHHVASSKKSTAIDFAVALLEVPFIDIYAQDSESGWTALHRALYAGNATIAQALMARDLREATEFSKFGNPNHPSGGLIKIKDREGYSPFDVYGATITARDIKQVVPETTASDGAAVDREDSDNASAMSSGDDDNDERFTVKSSFKPRTNIGGDEIFTFGSNKNLNLGLGDQDDRQFPERVTVKRPDRLVKRFFREYQEQRSEAHGRNQDRNNSADVPFLVENRPIKFQNVVMSKLHTAILTNDPESNLFLCGFGPGGRLGTGDESTRFSFVCIETGGLANKKVASVALGQDHTLAITEQGDIFSWGSNKFGQLGYSLPKSNAKDDVPIQTTPRQIFNPFKKETIFGAAASSIHSVVFTNYGLYTFGKNEGQLGLVDSDARSLEIQVTPRRVGASLFSSPIYMVSAVDHATAILLQNNEVWVFSQYGYSKLSFPLDSSSRFIKDSFMTTRYDTSVNKIVKITSGGNTICALSSFGEVFTVQVNRPENPPGMASTTNPVKIRNSLSSPVRVWSIKKSHMAVKDVDVGQDGSIIICTVSGSAWRKEKRTKSKGGASKDYKFVRIPGLSRVVAVRSNAFGAFAVAQRECDITKQQIEISPSTLWDDLLPLCPFEPLRAGAGMTGLDFTKNDHTRLRSALDLKKAILSASDLESQFQFTPANVPAGTIWIMSTVSDARIPVHEFLLTGRSPILRKALSDFRQTYYFSIPDILAIEYGQDGQCQIQFQGVDFLTILNLAFFLYTDSVLDVWHYTRTSPESAVRYRQVRTEVMRVATHLGLSTLERAARLMIEPVKNLKADMGRAIGDPSFFESADVIIQLNNDAVKVHSQVICQRCPFFDTLFHGLSRGKWLSMRRTDATEMVSVDLKHIDRTIFDFVLRYMYADTEEQLFDEVRCKDLDDFIDLVIDVAFVANELMIDRLAQICQKMLGRFVNTRNVAHLLDSVFPCSVAEFKNASLEYICLNLEDLVTNRLLQGFDEDLFRELDAVCRENQLTYYPVSRGRNSDDYLFEKYPELAPLVESDRQERTDAMKLRLRLNRAESYEGRSRPIPEKTPVSPSPKPKAGLTSDLPTSPALKPKNSTGDLMFQMDDDASLSPATPIKGKAAVRGFKAHEINTPVSDPDFPALGPSLAIRDRSSMGDHMASTPDAPLTSSPSGSRIAISPKTTDPLSIPAPDVVPSAVWGSPTPSASKSDLKEIMAQASQTRQTTHPAISTRESSGNFSKLSQKERKKLQQQQAQEKLAAEKRMKEKPENPWQTPAKKTPMRENQASSNGYPEPIRGAQKPAMTLRQTVAGTPPPGKSKPESQPQSQNLQPHTRTPVKPQGPGTSAAQSTSPNVATSPQPQPAIQSIRHIPRPEPQPSSFDSPPSHSKFKSSSKSLASIFMQQQTEKNELHEAATAKHNLQDIQLEQEFQEWWDKESKRVQGISDETGSTSQEGRERDGRGGRGRGKGSSRPNKRRGGGKGGTGNPSESALTQQLSGQAKSVNGHQKGTQERIPSGNHANAPTSSHRRGGGRDHPRSRGRGDRERKS</sequence>
<keyword evidence="1" id="KW-0677">Repeat</keyword>
<organism evidence="5 6">
    <name type="scientific">Aspergillus sclerotialis</name>
    <dbReference type="NCBI Taxonomy" id="2070753"/>
    <lineage>
        <taxon>Eukaryota</taxon>
        <taxon>Fungi</taxon>
        <taxon>Dikarya</taxon>
        <taxon>Ascomycota</taxon>
        <taxon>Pezizomycotina</taxon>
        <taxon>Eurotiomycetes</taxon>
        <taxon>Eurotiomycetidae</taxon>
        <taxon>Eurotiales</taxon>
        <taxon>Aspergillaceae</taxon>
        <taxon>Aspergillus</taxon>
        <taxon>Aspergillus subgen. Polypaecilum</taxon>
    </lineage>
</organism>
<gene>
    <name evidence="5" type="ORF">PHISCL_06158</name>
</gene>
<feature type="compositionally biased region" description="Basic and acidic residues" evidence="3">
    <location>
        <begin position="1338"/>
        <end position="1349"/>
    </location>
</feature>
<feature type="compositionally biased region" description="Polar residues" evidence="3">
    <location>
        <begin position="29"/>
        <end position="40"/>
    </location>
</feature>
<dbReference type="PANTHER" id="PTHR22872:SF2">
    <property type="entry name" value="INHIBITOR OF BRUTON TYROSINE KINASE"/>
    <property type="match status" value="1"/>
</dbReference>
<evidence type="ECO:0000256" key="2">
    <source>
        <dbReference type="PROSITE-ProRule" id="PRU00235"/>
    </source>
</evidence>
<proteinExistence type="predicted"/>
<dbReference type="Gene3D" id="2.130.10.30">
    <property type="entry name" value="Regulator of chromosome condensation 1/beta-lactamase-inhibitor protein II"/>
    <property type="match status" value="1"/>
</dbReference>
<feature type="compositionally biased region" description="Polar residues" evidence="3">
    <location>
        <begin position="1569"/>
        <end position="1587"/>
    </location>
</feature>
<feature type="compositionally biased region" description="Basic and acidic residues" evidence="3">
    <location>
        <begin position="1610"/>
        <end position="1627"/>
    </location>
</feature>
<dbReference type="Gene3D" id="1.25.40.20">
    <property type="entry name" value="Ankyrin repeat-containing domain"/>
    <property type="match status" value="1"/>
</dbReference>
<dbReference type="PROSITE" id="PS50012">
    <property type="entry name" value="RCC1_3"/>
    <property type="match status" value="2"/>
</dbReference>